<sequence>MSWAGTRLGVGTHFRLDGETVEVVEFVSLAMGMEVVLRDGRDRLARMSLRELLTSDRAELIHDRSGPSSTDDEDLVAVVLNRLTKREKKEVLERAEHVREMLTGYRSGNHGVTNEIDPDRRSRSRSDPRGDRTGTCPADHVTSACPGR</sequence>
<dbReference type="OrthoDB" id="52928at2"/>
<dbReference type="RefSeq" id="WP_108150207.1">
    <property type="nucleotide sequence ID" value="NZ_CP026304.1"/>
</dbReference>
<evidence type="ECO:0000256" key="1">
    <source>
        <dbReference type="SAM" id="MobiDB-lite"/>
    </source>
</evidence>
<feature type="region of interest" description="Disordered" evidence="1">
    <location>
        <begin position="102"/>
        <end position="148"/>
    </location>
</feature>
<keyword evidence="3" id="KW-1185">Reference proteome</keyword>
<evidence type="ECO:0000313" key="3">
    <source>
        <dbReference type="Proteomes" id="UP000244201"/>
    </source>
</evidence>
<accession>A0A2R4T4S7</accession>
<dbReference type="AlphaFoldDB" id="A0A2R4T4S7"/>
<proteinExistence type="predicted"/>
<reference evidence="2 3" key="1">
    <citation type="submission" date="2018-01" db="EMBL/GenBank/DDBJ databases">
        <title>Complete genome sequence of Streptomyces lunaelactis MM109T, a Ferroverdin A producer isolated from cave moonmilk deposits.</title>
        <authorList>
            <person name="Naome A."/>
            <person name="Martinet L."/>
            <person name="Maciejewska M."/>
            <person name="Anderssen S."/>
            <person name="Adam D."/>
            <person name="Tenconi E."/>
            <person name="Deflandre B."/>
            <person name="Arguelles-Arias A."/>
            <person name="Calusinska M."/>
            <person name="Copieters W."/>
            <person name="Karim L."/>
            <person name="Hanikenne M."/>
            <person name="Baurain D."/>
            <person name="van Wezel G."/>
            <person name="Smargiasso N."/>
            <person name="de Pauw E."/>
            <person name="Delfosse P."/>
            <person name="Rigali S."/>
        </authorList>
    </citation>
    <scope>NUCLEOTIDE SEQUENCE [LARGE SCALE GENOMIC DNA]</scope>
    <source>
        <strain evidence="2 3">MM109</strain>
    </source>
</reference>
<organism evidence="2 3">
    <name type="scientific">Streptomyces lunaelactis</name>
    <dbReference type="NCBI Taxonomy" id="1535768"/>
    <lineage>
        <taxon>Bacteria</taxon>
        <taxon>Bacillati</taxon>
        <taxon>Actinomycetota</taxon>
        <taxon>Actinomycetes</taxon>
        <taxon>Kitasatosporales</taxon>
        <taxon>Streptomycetaceae</taxon>
        <taxon>Streptomyces</taxon>
    </lineage>
</organism>
<feature type="compositionally biased region" description="Basic and acidic residues" evidence="1">
    <location>
        <begin position="117"/>
        <end position="132"/>
    </location>
</feature>
<dbReference type="KEGG" id="slk:SLUN_19845"/>
<protein>
    <submittedName>
        <fullName evidence="2">Uncharacterized protein</fullName>
    </submittedName>
</protein>
<name>A0A2R4T4S7_9ACTN</name>
<evidence type="ECO:0000313" key="2">
    <source>
        <dbReference type="EMBL" id="AVZ74077.1"/>
    </source>
</evidence>
<dbReference type="GeneID" id="55657509"/>
<gene>
    <name evidence="2" type="ORF">SLUN_19845</name>
</gene>
<dbReference type="EMBL" id="CP026304">
    <property type="protein sequence ID" value="AVZ74077.1"/>
    <property type="molecule type" value="Genomic_DNA"/>
</dbReference>
<dbReference type="Proteomes" id="UP000244201">
    <property type="component" value="Chromosome"/>
</dbReference>